<proteinExistence type="predicted"/>
<dbReference type="Proteomes" id="UP000478417">
    <property type="component" value="Unassembled WGS sequence"/>
</dbReference>
<protein>
    <recommendedName>
        <fullName evidence="4">SbsA Ig-like domain-containing protein</fullName>
    </recommendedName>
</protein>
<keyword evidence="3" id="KW-1185">Reference proteome</keyword>
<dbReference type="RefSeq" id="WP_163966703.1">
    <property type="nucleotide sequence ID" value="NZ_JAAGNX010000003.1"/>
</dbReference>
<evidence type="ECO:0008006" key="4">
    <source>
        <dbReference type="Google" id="ProtNLM"/>
    </source>
</evidence>
<evidence type="ECO:0000313" key="2">
    <source>
        <dbReference type="EMBL" id="NDV63315.1"/>
    </source>
</evidence>
<dbReference type="AlphaFoldDB" id="A0A6B2M689"/>
<dbReference type="EMBL" id="JAAGNX010000003">
    <property type="protein sequence ID" value="NDV63315.1"/>
    <property type="molecule type" value="Genomic_DNA"/>
</dbReference>
<evidence type="ECO:0000313" key="3">
    <source>
        <dbReference type="Proteomes" id="UP000478417"/>
    </source>
</evidence>
<reference evidence="2 3" key="1">
    <citation type="submission" date="2020-02" db="EMBL/GenBank/DDBJ databases">
        <title>Albibacoteraceae fam. nov., the first described family within the subdivision 4 Verrucomicrobia.</title>
        <authorList>
            <person name="Xi F."/>
        </authorList>
    </citation>
    <scope>NUCLEOTIDE SEQUENCE [LARGE SCALE GENOMIC DNA]</scope>
    <source>
        <strain evidence="2 3">CK1056</strain>
    </source>
</reference>
<accession>A0A6B2M689</accession>
<feature type="chain" id="PRO_5025385849" description="SbsA Ig-like domain-containing protein" evidence="1">
    <location>
        <begin position="19"/>
        <end position="253"/>
    </location>
</feature>
<comment type="caution">
    <text evidence="2">The sequence shown here is derived from an EMBL/GenBank/DDBJ whole genome shotgun (WGS) entry which is preliminary data.</text>
</comment>
<name>A0A6B2M689_9BACT</name>
<evidence type="ECO:0000256" key="1">
    <source>
        <dbReference type="SAM" id="SignalP"/>
    </source>
</evidence>
<organism evidence="2 3">
    <name type="scientific">Oceanipulchritudo coccoides</name>
    <dbReference type="NCBI Taxonomy" id="2706888"/>
    <lineage>
        <taxon>Bacteria</taxon>
        <taxon>Pseudomonadati</taxon>
        <taxon>Verrucomicrobiota</taxon>
        <taxon>Opitutia</taxon>
        <taxon>Puniceicoccales</taxon>
        <taxon>Oceanipulchritudinaceae</taxon>
        <taxon>Oceanipulchritudo</taxon>
    </lineage>
</organism>
<sequence>MKKIYLSCLLFSCSLACALDVTVEGVVNFDPSGVSQVGETIEITFSLNPSPQAGLESTNFSEASNAWSTNTTAGVEIFTAVSSPALGGTLSLRDAETEPIELVRVRPGANFDFRVASQENDTGLTYGPFSVSQLFFWVVVDLAVEVGSEVAMVEYLQNYEGNHPVITSNGMAISSTGGTITMDITGFSIGEVVAPGWHGYSLSENGLIDTADWLGTVDISNLPWVWSYSLGTWFLDPDPTTDALAGGWFYFPR</sequence>
<feature type="signal peptide" evidence="1">
    <location>
        <begin position="1"/>
        <end position="18"/>
    </location>
</feature>
<keyword evidence="1" id="KW-0732">Signal</keyword>
<gene>
    <name evidence="2" type="ORF">G0Q06_12690</name>
</gene>